<evidence type="ECO:0000313" key="1">
    <source>
        <dbReference type="EMBL" id="GGM83149.1"/>
    </source>
</evidence>
<gene>
    <name evidence="1" type="ORF">GCM10010967_13560</name>
</gene>
<keyword evidence="2" id="KW-1185">Reference proteome</keyword>
<dbReference type="InterPro" id="IPR008969">
    <property type="entry name" value="CarboxyPept-like_regulatory"/>
</dbReference>
<evidence type="ECO:0008006" key="3">
    <source>
        <dbReference type="Google" id="ProtNLM"/>
    </source>
</evidence>
<accession>A0ABQ2HKH2</accession>
<comment type="caution">
    <text evidence="1">The sequence shown here is derived from an EMBL/GenBank/DDBJ whole genome shotgun (WGS) entry which is preliminary data.</text>
</comment>
<dbReference type="PROSITE" id="PS51257">
    <property type="entry name" value="PROKAR_LIPOPROTEIN"/>
    <property type="match status" value="1"/>
</dbReference>
<dbReference type="Proteomes" id="UP000632339">
    <property type="component" value="Unassembled WGS sequence"/>
</dbReference>
<sequence>MKHLFQVFNLLCFAGALIGLLFSCKEDRTTIVFGKVVDQDQQPVDSVMILVTGTRSFQGGIPIFKTLTGKDGTYTVNLDVAKKYNALDTFIPEFSIDNPKYYNHYKLSKLFRNGQQTHSCCFAEIGKKTQWDFELEPK</sequence>
<organism evidence="1 2">
    <name type="scientific">Dyadobacter beijingensis</name>
    <dbReference type="NCBI Taxonomy" id="365489"/>
    <lineage>
        <taxon>Bacteria</taxon>
        <taxon>Pseudomonadati</taxon>
        <taxon>Bacteroidota</taxon>
        <taxon>Cytophagia</taxon>
        <taxon>Cytophagales</taxon>
        <taxon>Spirosomataceae</taxon>
        <taxon>Dyadobacter</taxon>
    </lineage>
</organism>
<evidence type="ECO:0000313" key="2">
    <source>
        <dbReference type="Proteomes" id="UP000632339"/>
    </source>
</evidence>
<dbReference type="RefSeq" id="WP_019945577.1">
    <property type="nucleotide sequence ID" value="NZ_BMLI01000001.1"/>
</dbReference>
<name>A0ABQ2HKH2_9BACT</name>
<reference evidence="2" key="1">
    <citation type="journal article" date="2019" name="Int. J. Syst. Evol. Microbiol.">
        <title>The Global Catalogue of Microorganisms (GCM) 10K type strain sequencing project: providing services to taxonomists for standard genome sequencing and annotation.</title>
        <authorList>
            <consortium name="The Broad Institute Genomics Platform"/>
            <consortium name="The Broad Institute Genome Sequencing Center for Infectious Disease"/>
            <person name="Wu L."/>
            <person name="Ma J."/>
        </authorList>
    </citation>
    <scope>NUCLEOTIDE SEQUENCE [LARGE SCALE GENOMIC DNA]</scope>
    <source>
        <strain evidence="2">CGMCC 1.6375</strain>
    </source>
</reference>
<protein>
    <recommendedName>
        <fullName evidence="3">Carboxypeptidase regulatory-like domain-containing protein</fullName>
    </recommendedName>
</protein>
<dbReference type="SUPFAM" id="SSF49464">
    <property type="entry name" value="Carboxypeptidase regulatory domain-like"/>
    <property type="match status" value="1"/>
</dbReference>
<dbReference type="EMBL" id="BMLI01000001">
    <property type="protein sequence ID" value="GGM83149.1"/>
    <property type="molecule type" value="Genomic_DNA"/>
</dbReference>
<proteinExistence type="predicted"/>